<feature type="region of interest" description="Disordered" evidence="1">
    <location>
        <begin position="191"/>
        <end position="311"/>
    </location>
</feature>
<feature type="compositionally biased region" description="Basic and acidic residues" evidence="1">
    <location>
        <begin position="206"/>
        <end position="215"/>
    </location>
</feature>
<dbReference type="Proteomes" id="UP001215598">
    <property type="component" value="Unassembled WGS sequence"/>
</dbReference>
<keyword evidence="3" id="KW-1185">Reference proteome</keyword>
<dbReference type="EMBL" id="JARKIB010000140">
    <property type="protein sequence ID" value="KAJ7733117.1"/>
    <property type="molecule type" value="Genomic_DNA"/>
</dbReference>
<evidence type="ECO:0000313" key="3">
    <source>
        <dbReference type="Proteomes" id="UP001215598"/>
    </source>
</evidence>
<proteinExistence type="predicted"/>
<sequence length="311" mass="34743">MLPMGPTSFRLSLCLPGFSFSLGPHPQGWLSRPLGFATRKYGSTRPIIASVRGREARFVDIRGTEVLVVQIELERGCLMQAEGKIRAKGAQQDEQLWFKGKQDEIELAVVGGGLGWMVDERKKGRGGQGLHWDNSRFSKPVVRRDVQLKMGRATEQQSRFSRSVVALQARNKFFEPASQVGYTSQDSSINALPVPFKPPSHLNSCRRGEREDRKPGPAPVTMPTSCSHRHQPSAHVRDADTLCSPSDTPTTTTIDTLTSHRPRSARSNASSLSLQINKKQNWRARGQFSMQRKERKERLATFKDLPKSGSH</sequence>
<reference evidence="2" key="1">
    <citation type="submission" date="2023-03" db="EMBL/GenBank/DDBJ databases">
        <title>Massive genome expansion in bonnet fungi (Mycena s.s.) driven by repeated elements and novel gene families across ecological guilds.</title>
        <authorList>
            <consortium name="Lawrence Berkeley National Laboratory"/>
            <person name="Harder C.B."/>
            <person name="Miyauchi S."/>
            <person name="Viragh M."/>
            <person name="Kuo A."/>
            <person name="Thoen E."/>
            <person name="Andreopoulos B."/>
            <person name="Lu D."/>
            <person name="Skrede I."/>
            <person name="Drula E."/>
            <person name="Henrissat B."/>
            <person name="Morin E."/>
            <person name="Kohler A."/>
            <person name="Barry K."/>
            <person name="LaButti K."/>
            <person name="Morin E."/>
            <person name="Salamov A."/>
            <person name="Lipzen A."/>
            <person name="Mereny Z."/>
            <person name="Hegedus B."/>
            <person name="Baldrian P."/>
            <person name="Stursova M."/>
            <person name="Weitz H."/>
            <person name="Taylor A."/>
            <person name="Grigoriev I.V."/>
            <person name="Nagy L.G."/>
            <person name="Martin F."/>
            <person name="Kauserud H."/>
        </authorList>
    </citation>
    <scope>NUCLEOTIDE SEQUENCE</scope>
    <source>
        <strain evidence="2">CBHHK182m</strain>
    </source>
</reference>
<dbReference type="AlphaFoldDB" id="A0AAD7I3B9"/>
<evidence type="ECO:0000313" key="2">
    <source>
        <dbReference type="EMBL" id="KAJ7733117.1"/>
    </source>
</evidence>
<gene>
    <name evidence="2" type="ORF">B0H16DRAFT_1468199</name>
</gene>
<protein>
    <submittedName>
        <fullName evidence="2">Uncharacterized protein</fullName>
    </submittedName>
</protein>
<comment type="caution">
    <text evidence="2">The sequence shown here is derived from an EMBL/GenBank/DDBJ whole genome shotgun (WGS) entry which is preliminary data.</text>
</comment>
<feature type="compositionally biased region" description="Low complexity" evidence="1">
    <location>
        <begin position="241"/>
        <end position="274"/>
    </location>
</feature>
<evidence type="ECO:0000256" key="1">
    <source>
        <dbReference type="SAM" id="MobiDB-lite"/>
    </source>
</evidence>
<name>A0AAD7I3B9_9AGAR</name>
<accession>A0AAD7I3B9</accession>
<organism evidence="2 3">
    <name type="scientific">Mycena metata</name>
    <dbReference type="NCBI Taxonomy" id="1033252"/>
    <lineage>
        <taxon>Eukaryota</taxon>
        <taxon>Fungi</taxon>
        <taxon>Dikarya</taxon>
        <taxon>Basidiomycota</taxon>
        <taxon>Agaricomycotina</taxon>
        <taxon>Agaricomycetes</taxon>
        <taxon>Agaricomycetidae</taxon>
        <taxon>Agaricales</taxon>
        <taxon>Marasmiineae</taxon>
        <taxon>Mycenaceae</taxon>
        <taxon>Mycena</taxon>
    </lineage>
</organism>
<feature type="compositionally biased region" description="Basic and acidic residues" evidence="1">
    <location>
        <begin position="291"/>
        <end position="311"/>
    </location>
</feature>